<comment type="caution">
    <text evidence="2">The sequence shown here is derived from an EMBL/GenBank/DDBJ whole genome shotgun (WGS) entry which is preliminary data.</text>
</comment>
<keyword evidence="3" id="KW-1185">Reference proteome</keyword>
<dbReference type="Proteomes" id="UP000266178">
    <property type="component" value="Unassembled WGS sequence"/>
</dbReference>
<evidence type="ECO:0000313" key="3">
    <source>
        <dbReference type="Proteomes" id="UP000266178"/>
    </source>
</evidence>
<evidence type="ECO:0000313" key="2">
    <source>
        <dbReference type="EMBL" id="RIH92916.1"/>
    </source>
</evidence>
<dbReference type="RefSeq" id="WP_147021137.1">
    <property type="nucleotide sequence ID" value="NZ_BJXM01000006.1"/>
</dbReference>
<evidence type="ECO:0000256" key="1">
    <source>
        <dbReference type="SAM" id="Phobius"/>
    </source>
</evidence>
<dbReference type="AlphaFoldDB" id="A0A399FB56"/>
<keyword evidence="1" id="KW-0472">Membrane</keyword>
<organism evidence="2 3">
    <name type="scientific">Meiothermus granaticius NBRC 107808</name>
    <dbReference type="NCBI Taxonomy" id="1227551"/>
    <lineage>
        <taxon>Bacteria</taxon>
        <taxon>Thermotogati</taxon>
        <taxon>Deinococcota</taxon>
        <taxon>Deinococci</taxon>
        <taxon>Thermales</taxon>
        <taxon>Thermaceae</taxon>
        <taxon>Meiothermus</taxon>
    </lineage>
</organism>
<dbReference type="EMBL" id="QWLB01000012">
    <property type="protein sequence ID" value="RIH92916.1"/>
    <property type="molecule type" value="Genomic_DNA"/>
</dbReference>
<name>A0A399FB56_9DEIN</name>
<protein>
    <submittedName>
        <fullName evidence="2">Uncharacterized protein</fullName>
    </submittedName>
</protein>
<sequence>MDVPSQMQPYYEYLFGFYLRNHWPVTWEWFSLYNNARYVLIFFGWLILMAWGLYRYTRYQSRARWKNDLYPPEEYSGYLQEHVGPVGGGMTWFYWFMFFWMLTLTIQQLIQGQVY</sequence>
<reference evidence="2 3" key="1">
    <citation type="submission" date="2018-08" db="EMBL/GenBank/DDBJ databases">
        <title>Meiothermus granaticius genome AF-68 sequencing project.</title>
        <authorList>
            <person name="Da Costa M.S."/>
            <person name="Albuquerque L."/>
            <person name="Raposo P."/>
            <person name="Froufe H.J.C."/>
            <person name="Barroso C.S."/>
            <person name="Egas C."/>
        </authorList>
    </citation>
    <scope>NUCLEOTIDE SEQUENCE [LARGE SCALE GENOMIC DNA]</scope>
    <source>
        <strain evidence="2 3">AF-68</strain>
    </source>
</reference>
<gene>
    <name evidence="2" type="ORF">Mgrana_01191</name>
</gene>
<proteinExistence type="predicted"/>
<keyword evidence="1" id="KW-1133">Transmembrane helix</keyword>
<feature type="transmembrane region" description="Helical" evidence="1">
    <location>
        <begin position="36"/>
        <end position="54"/>
    </location>
</feature>
<keyword evidence="1" id="KW-0812">Transmembrane</keyword>
<accession>A0A399FB56</accession>
<feature type="transmembrane region" description="Helical" evidence="1">
    <location>
        <begin position="92"/>
        <end position="110"/>
    </location>
</feature>